<name>A0ABQ4RTR4_9HYPH</name>
<organism evidence="10 11">
    <name type="scientific">Methylobacterium iners</name>
    <dbReference type="NCBI Taxonomy" id="418707"/>
    <lineage>
        <taxon>Bacteria</taxon>
        <taxon>Pseudomonadati</taxon>
        <taxon>Pseudomonadota</taxon>
        <taxon>Alphaproteobacteria</taxon>
        <taxon>Hyphomicrobiales</taxon>
        <taxon>Methylobacteriaceae</taxon>
        <taxon>Methylobacterium</taxon>
    </lineage>
</organism>
<dbReference type="Pfam" id="PF00893">
    <property type="entry name" value="Multi_Drug_Res"/>
    <property type="match status" value="1"/>
</dbReference>
<dbReference type="InterPro" id="IPR045324">
    <property type="entry name" value="Small_multidrug_res"/>
</dbReference>
<keyword evidence="5 9" id="KW-1133">Transmembrane helix</keyword>
<keyword evidence="4 8" id="KW-0812">Transmembrane</keyword>
<sequence length="111" mass="11630">MSPYVLLAVAIVFELAGTTSLKASDGFTRPVPTVIMITSYVLTFWLMALIVRDLPIATMNAIWAGAGIAGTAVIGALFFREALSTSDYLGIGLILAGTLVLTLLSNKGTHA</sequence>
<reference evidence="10" key="1">
    <citation type="journal article" date="2021" name="Front. Microbiol.">
        <title>Comprehensive Comparative Genomics and Phenotyping of Methylobacterium Species.</title>
        <authorList>
            <person name="Alessa O."/>
            <person name="Ogura Y."/>
            <person name="Fujitani Y."/>
            <person name="Takami H."/>
            <person name="Hayashi T."/>
            <person name="Sahin N."/>
            <person name="Tani A."/>
        </authorList>
    </citation>
    <scope>NUCLEOTIDE SEQUENCE</scope>
    <source>
        <strain evidence="10">DSM 19015</strain>
    </source>
</reference>
<evidence type="ECO:0000256" key="2">
    <source>
        <dbReference type="ARBA" id="ARBA00022448"/>
    </source>
</evidence>
<dbReference type="RefSeq" id="WP_238242808.1">
    <property type="nucleotide sequence ID" value="NZ_BPQP01000012.1"/>
</dbReference>
<keyword evidence="2" id="KW-0813">Transport</keyword>
<evidence type="ECO:0000256" key="6">
    <source>
        <dbReference type="ARBA" id="ARBA00023136"/>
    </source>
</evidence>
<evidence type="ECO:0000256" key="5">
    <source>
        <dbReference type="ARBA" id="ARBA00022989"/>
    </source>
</evidence>
<evidence type="ECO:0000256" key="1">
    <source>
        <dbReference type="ARBA" id="ARBA00004651"/>
    </source>
</evidence>
<evidence type="ECO:0000313" key="11">
    <source>
        <dbReference type="Proteomes" id="UP001055125"/>
    </source>
</evidence>
<keyword evidence="3" id="KW-1003">Cell membrane</keyword>
<comment type="similarity">
    <text evidence="7 8">Belongs to the drug/metabolite transporter (DMT) superfamily. Small multidrug resistance (SMR) (TC 2.A.7.1) family.</text>
</comment>
<dbReference type="SUPFAM" id="SSF103481">
    <property type="entry name" value="Multidrug resistance efflux transporter EmrE"/>
    <property type="match status" value="1"/>
</dbReference>
<dbReference type="InterPro" id="IPR037185">
    <property type="entry name" value="EmrE-like"/>
</dbReference>
<feature type="transmembrane region" description="Helical" evidence="9">
    <location>
        <begin position="58"/>
        <end position="79"/>
    </location>
</feature>
<evidence type="ECO:0000256" key="4">
    <source>
        <dbReference type="ARBA" id="ARBA00022692"/>
    </source>
</evidence>
<dbReference type="Proteomes" id="UP001055125">
    <property type="component" value="Unassembled WGS sequence"/>
</dbReference>
<evidence type="ECO:0000256" key="3">
    <source>
        <dbReference type="ARBA" id="ARBA00022475"/>
    </source>
</evidence>
<evidence type="ECO:0000256" key="8">
    <source>
        <dbReference type="RuleBase" id="RU003942"/>
    </source>
</evidence>
<proteinExistence type="inferred from homology"/>
<dbReference type="PANTHER" id="PTHR30561:SF1">
    <property type="entry name" value="MULTIDRUG TRANSPORTER EMRE"/>
    <property type="match status" value="1"/>
</dbReference>
<dbReference type="Gene3D" id="1.10.3730.20">
    <property type="match status" value="1"/>
</dbReference>
<dbReference type="PANTHER" id="PTHR30561">
    <property type="entry name" value="SMR FAMILY PROTON-DEPENDENT DRUG EFFLUX TRANSPORTER SUGE"/>
    <property type="match status" value="1"/>
</dbReference>
<accession>A0ABQ4RTR4</accession>
<evidence type="ECO:0000256" key="9">
    <source>
        <dbReference type="SAM" id="Phobius"/>
    </source>
</evidence>
<comment type="caution">
    <text evidence="10">The sequence shown here is derived from an EMBL/GenBank/DDBJ whole genome shotgun (WGS) entry which is preliminary data.</text>
</comment>
<evidence type="ECO:0000256" key="7">
    <source>
        <dbReference type="ARBA" id="ARBA00038032"/>
    </source>
</evidence>
<dbReference type="EMBL" id="BPQP01000012">
    <property type="protein sequence ID" value="GJD93604.1"/>
    <property type="molecule type" value="Genomic_DNA"/>
</dbReference>
<keyword evidence="11" id="KW-1185">Reference proteome</keyword>
<evidence type="ECO:0000313" key="10">
    <source>
        <dbReference type="EMBL" id="GJD93604.1"/>
    </source>
</evidence>
<feature type="transmembrane region" description="Helical" evidence="9">
    <location>
        <begin position="85"/>
        <end position="104"/>
    </location>
</feature>
<gene>
    <name evidence="10" type="ORF">OCOJLMKI_0800</name>
</gene>
<keyword evidence="6 9" id="KW-0472">Membrane</keyword>
<protein>
    <submittedName>
        <fullName evidence="10">Multidrug transporter</fullName>
    </submittedName>
</protein>
<dbReference type="InterPro" id="IPR000390">
    <property type="entry name" value="Small_drug/metabolite_transptr"/>
</dbReference>
<comment type="subcellular location">
    <subcellularLocation>
        <location evidence="1 8">Cell membrane</location>
        <topology evidence="1 8">Multi-pass membrane protein</topology>
    </subcellularLocation>
</comment>
<feature type="transmembrane region" description="Helical" evidence="9">
    <location>
        <begin position="33"/>
        <end position="51"/>
    </location>
</feature>
<reference evidence="10" key="2">
    <citation type="submission" date="2021-08" db="EMBL/GenBank/DDBJ databases">
        <authorList>
            <person name="Tani A."/>
            <person name="Ola A."/>
            <person name="Ogura Y."/>
            <person name="Katsura K."/>
            <person name="Hayashi T."/>
        </authorList>
    </citation>
    <scope>NUCLEOTIDE SEQUENCE</scope>
    <source>
        <strain evidence="10">DSM 19015</strain>
    </source>
</reference>